<dbReference type="InterPro" id="IPR032465">
    <property type="entry name" value="ACMSD"/>
</dbReference>
<evidence type="ECO:0000256" key="9">
    <source>
        <dbReference type="ARBA" id="ARBA00023239"/>
    </source>
</evidence>
<accession>A0ABR1REH7</accession>
<comment type="caution">
    <text evidence="13">The sequence shown here is derived from an EMBL/GenBank/DDBJ whole genome shotgun (WGS) entry which is preliminary data.</text>
</comment>
<keyword evidence="14" id="KW-1185">Reference proteome</keyword>
<reference evidence="13 14" key="1">
    <citation type="submission" date="2023-01" db="EMBL/GenBank/DDBJ databases">
        <title>Analysis of 21 Apiospora genomes using comparative genomics revels a genus with tremendous synthesis potential of carbohydrate active enzymes and secondary metabolites.</title>
        <authorList>
            <person name="Sorensen T."/>
        </authorList>
    </citation>
    <scope>NUCLEOTIDE SEQUENCE [LARGE SCALE GENOMIC DNA]</scope>
    <source>
        <strain evidence="13 14">CBS 20057</strain>
    </source>
</reference>
<evidence type="ECO:0000256" key="8">
    <source>
        <dbReference type="ARBA" id="ARBA00022833"/>
    </source>
</evidence>
<evidence type="ECO:0000313" key="13">
    <source>
        <dbReference type="EMBL" id="KAK8008976.1"/>
    </source>
</evidence>
<dbReference type="Proteomes" id="UP001396898">
    <property type="component" value="Unassembled WGS sequence"/>
</dbReference>
<dbReference type="PANTHER" id="PTHR21240:SF27">
    <property type="entry name" value="2-AMINO-3-CARBOXYMUCONATE-6-SEMIALDEHYDE DECARBOXYLASE"/>
    <property type="match status" value="1"/>
</dbReference>
<comment type="subunit">
    <text evidence="3">Monomer.</text>
</comment>
<evidence type="ECO:0000256" key="10">
    <source>
        <dbReference type="ARBA" id="ARBA00031120"/>
    </source>
</evidence>
<protein>
    <recommendedName>
        <fullName evidence="5">2-amino-3-carboxymuconate-6-semialdehyde decarboxylase</fullName>
        <ecNumber evidence="4">4.1.1.45</ecNumber>
    </recommendedName>
    <alternativeName>
        <fullName evidence="10">Picolinate carboxylase</fullName>
    </alternativeName>
</protein>
<dbReference type="InterPro" id="IPR032466">
    <property type="entry name" value="Metal_Hydrolase"/>
</dbReference>
<keyword evidence="9 11" id="KW-0456">Lyase</keyword>
<evidence type="ECO:0000313" key="14">
    <source>
        <dbReference type="Proteomes" id="UP001396898"/>
    </source>
</evidence>
<evidence type="ECO:0000256" key="4">
    <source>
        <dbReference type="ARBA" id="ARBA00012365"/>
    </source>
</evidence>
<evidence type="ECO:0000256" key="1">
    <source>
        <dbReference type="ARBA" id="ARBA00005079"/>
    </source>
</evidence>
<dbReference type="SUPFAM" id="SSF51556">
    <property type="entry name" value="Metallo-dependent hydrolases"/>
    <property type="match status" value="1"/>
</dbReference>
<comment type="pathway">
    <text evidence="1">Secondary metabolite metabolism; quinolate metabolism.</text>
</comment>
<dbReference type="Pfam" id="PF04909">
    <property type="entry name" value="Amidohydro_2"/>
    <property type="match status" value="1"/>
</dbReference>
<evidence type="ECO:0000259" key="12">
    <source>
        <dbReference type="Pfam" id="PF04909"/>
    </source>
</evidence>
<evidence type="ECO:0000256" key="11">
    <source>
        <dbReference type="RuleBase" id="RU366045"/>
    </source>
</evidence>
<evidence type="ECO:0000256" key="6">
    <source>
        <dbReference type="ARBA" id="ARBA00022723"/>
    </source>
</evidence>
<keyword evidence="8" id="KW-0862">Zinc</keyword>
<feature type="domain" description="Amidohydrolase-related" evidence="12">
    <location>
        <begin position="39"/>
        <end position="413"/>
    </location>
</feature>
<dbReference type="PANTHER" id="PTHR21240">
    <property type="entry name" value="2-AMINO-3-CARBOXYLMUCONATE-6-SEMIALDEHYDE DECARBOXYLASE"/>
    <property type="match status" value="1"/>
</dbReference>
<evidence type="ECO:0000256" key="5">
    <source>
        <dbReference type="ARBA" id="ARBA00021214"/>
    </source>
</evidence>
<dbReference type="InterPro" id="IPR006680">
    <property type="entry name" value="Amidohydro-rel"/>
</dbReference>
<proteinExistence type="inferred from homology"/>
<keyword evidence="6" id="KW-0479">Metal-binding</keyword>
<comment type="similarity">
    <text evidence="2">Belongs to the metallo-dependent hydrolases superfamily. ACMSD family.</text>
</comment>
<evidence type="ECO:0000256" key="2">
    <source>
        <dbReference type="ARBA" id="ARBA00005871"/>
    </source>
</evidence>
<evidence type="ECO:0000256" key="7">
    <source>
        <dbReference type="ARBA" id="ARBA00022793"/>
    </source>
</evidence>
<evidence type="ECO:0000256" key="3">
    <source>
        <dbReference type="ARBA" id="ARBA00011245"/>
    </source>
</evidence>
<dbReference type="EMBL" id="JAQQWI010000016">
    <property type="protein sequence ID" value="KAK8008976.1"/>
    <property type="molecule type" value="Genomic_DNA"/>
</dbReference>
<name>A0ABR1REH7_9PEZI</name>
<sequence length="460" mass="50596">MAPSKISDFEDSCCTSTGCVNATKRTAGQPADGSSLYRIDIHTHIMPSSLPDLSSYPTNSPTDPWLSLRPAKSGKSGEIDMYVGDSFFRTVEPNCIDAETRIREMDAAGVDVQILSTVPILFFYDEPAAPVTVLARALNDHIAATCRRHPDRFAGLATVPLQDVAASVRELERCATELGLVGVEIGTTVGDDRNLDDPALEPFWAACERLGMVVFVHPLGYALPKENPKRWSKYWGSWLVGMPSETALSILAVTGSGVLLRHPRLRLCFAHGGGAFPALLGRIQHGYDCRPDLVAVNSGGVCPAEHVSQGAFWVDSLVHDPDLLEFLCRKIGPDRVVMGSDYPFPLGGKQQQQQQQLEKPHLWVYEQSQSLTNCAEVPVAGKMLCAEDQLSRFLTWEERAKMLSGNAIKLFNLGPEFEKRYQEKLTEFQVSTTKPVTDSTSVKKIMVELEHLEVQPLVAN</sequence>
<dbReference type="Gene3D" id="3.20.20.140">
    <property type="entry name" value="Metal-dependent hydrolases"/>
    <property type="match status" value="1"/>
</dbReference>
<gene>
    <name evidence="13" type="ORF">PG991_011527</name>
</gene>
<dbReference type="EC" id="4.1.1.45" evidence="4"/>
<keyword evidence="7 11" id="KW-0210">Decarboxylase</keyword>
<organism evidence="13 14">
    <name type="scientific">Apiospora marii</name>
    <dbReference type="NCBI Taxonomy" id="335849"/>
    <lineage>
        <taxon>Eukaryota</taxon>
        <taxon>Fungi</taxon>
        <taxon>Dikarya</taxon>
        <taxon>Ascomycota</taxon>
        <taxon>Pezizomycotina</taxon>
        <taxon>Sordariomycetes</taxon>
        <taxon>Xylariomycetidae</taxon>
        <taxon>Amphisphaeriales</taxon>
        <taxon>Apiosporaceae</taxon>
        <taxon>Apiospora</taxon>
    </lineage>
</organism>